<dbReference type="Pfam" id="PF05000">
    <property type="entry name" value="RNA_pol_Rpb1_4"/>
    <property type="match status" value="1"/>
</dbReference>
<keyword evidence="5" id="KW-0479">Metal-binding</keyword>
<dbReference type="EC" id="2.7.7.6" evidence="1"/>
<dbReference type="PANTHER" id="PTHR19376:SF68">
    <property type="entry name" value="DNA-DIRECTED RNA POLYMERASE SUBUNIT BETA"/>
    <property type="match status" value="1"/>
</dbReference>
<dbReference type="Gene3D" id="1.10.132.30">
    <property type="match status" value="1"/>
</dbReference>
<dbReference type="Pfam" id="PF04998">
    <property type="entry name" value="RNA_pol_Rpb1_5"/>
    <property type="match status" value="1"/>
</dbReference>
<reference evidence="12" key="1">
    <citation type="journal article" date="2012" name="PLoS ONE">
        <title>Evidence for Transitional Stages in the Evolution of Euglenid Group II Introns and Twintrons in the Monomorphina aenigmatica Plastid Genome.</title>
        <authorList>
            <person name="Pombert J.-F."/>
            <person name="James E.R."/>
            <person name="Janouskovec J."/>
            <person name="Keeling P.J."/>
        </authorList>
    </citation>
    <scope>NUCLEOTIDE SEQUENCE</scope>
    <source>
        <strain evidence="12">UTEX1284</strain>
    </source>
</reference>
<dbReference type="InterPro" id="IPR045867">
    <property type="entry name" value="DNA-dir_RpoC_beta_prime"/>
</dbReference>
<dbReference type="InterPro" id="IPR007066">
    <property type="entry name" value="RNA_pol_Rpb1_3"/>
</dbReference>
<dbReference type="SUPFAM" id="SSF64484">
    <property type="entry name" value="beta and beta-prime subunits of DNA dependent RNA-polymerase"/>
    <property type="match status" value="1"/>
</dbReference>
<dbReference type="GO" id="GO:0003899">
    <property type="term" value="F:DNA-directed RNA polymerase activity"/>
    <property type="evidence" value="ECO:0007669"/>
    <property type="project" value="UniProtKB-EC"/>
</dbReference>
<dbReference type="InterPro" id="IPR007083">
    <property type="entry name" value="RNA_pol_Rpb1_4"/>
</dbReference>
<dbReference type="GO" id="GO:0003677">
    <property type="term" value="F:DNA binding"/>
    <property type="evidence" value="ECO:0007669"/>
    <property type="project" value="InterPro"/>
</dbReference>
<dbReference type="CDD" id="cd02655">
    <property type="entry name" value="RNAP_beta'_C"/>
    <property type="match status" value="1"/>
</dbReference>
<comment type="catalytic activity">
    <reaction evidence="8">
        <text>RNA(n) + a ribonucleoside 5'-triphosphate = RNA(n+1) + diphosphate</text>
        <dbReference type="Rhea" id="RHEA:21248"/>
        <dbReference type="Rhea" id="RHEA-COMP:14527"/>
        <dbReference type="Rhea" id="RHEA-COMP:17342"/>
        <dbReference type="ChEBI" id="CHEBI:33019"/>
        <dbReference type="ChEBI" id="CHEBI:61557"/>
        <dbReference type="ChEBI" id="CHEBI:140395"/>
        <dbReference type="EC" id="2.7.7.6"/>
    </reaction>
</comment>
<dbReference type="AlphaFoldDB" id="L0BGM4"/>
<keyword evidence="3" id="KW-0808">Transferase</keyword>
<geneLocation type="chloroplast" evidence="12"/>
<dbReference type="InterPro" id="IPR007081">
    <property type="entry name" value="RNA_pol_Rpb1_5"/>
</dbReference>
<keyword evidence="2" id="KW-0240">DNA-directed RNA polymerase</keyword>
<evidence type="ECO:0000259" key="10">
    <source>
        <dbReference type="Pfam" id="PF04998"/>
    </source>
</evidence>
<keyword evidence="4" id="KW-0548">Nucleotidyltransferase</keyword>
<dbReference type="InterPro" id="IPR038120">
    <property type="entry name" value="Rpb1_funnel_sf"/>
</dbReference>
<dbReference type="EMBL" id="JX457480">
    <property type="protein sequence ID" value="AFZ88780.1"/>
    <property type="molecule type" value="Genomic_DNA"/>
</dbReference>
<proteinExistence type="predicted"/>
<dbReference type="PANTHER" id="PTHR19376">
    <property type="entry name" value="DNA-DIRECTED RNA POLYMERASE"/>
    <property type="match status" value="1"/>
</dbReference>
<protein>
    <recommendedName>
        <fullName evidence="1">DNA-directed RNA polymerase</fullName>
        <ecNumber evidence="1">2.7.7.6</ecNumber>
    </recommendedName>
</protein>
<dbReference type="Pfam" id="PF04983">
    <property type="entry name" value="RNA_pol_Rpb1_3"/>
    <property type="match status" value="1"/>
</dbReference>
<evidence type="ECO:0000256" key="5">
    <source>
        <dbReference type="ARBA" id="ARBA00022723"/>
    </source>
</evidence>
<feature type="domain" description="RNA polymerase Rpb1" evidence="10">
    <location>
        <begin position="170"/>
        <end position="511"/>
    </location>
</feature>
<evidence type="ECO:0000256" key="7">
    <source>
        <dbReference type="ARBA" id="ARBA00023163"/>
    </source>
</evidence>
<accession>L0BGM4</accession>
<evidence type="ECO:0000313" key="12">
    <source>
        <dbReference type="EMBL" id="AFZ88780.1"/>
    </source>
</evidence>
<dbReference type="RefSeq" id="YP_007317178.1">
    <property type="nucleotide sequence ID" value="NC_020018.1"/>
</dbReference>
<dbReference type="Gene3D" id="1.10.274.100">
    <property type="entry name" value="RNA polymerase Rpb1, domain 3"/>
    <property type="match status" value="1"/>
</dbReference>
<evidence type="ECO:0000256" key="1">
    <source>
        <dbReference type="ARBA" id="ARBA00012418"/>
    </source>
</evidence>
<keyword evidence="7" id="KW-0804">Transcription</keyword>
<dbReference type="GO" id="GO:0046872">
    <property type="term" value="F:metal ion binding"/>
    <property type="evidence" value="ECO:0007669"/>
    <property type="project" value="UniProtKB-KW"/>
</dbReference>
<evidence type="ECO:0000256" key="6">
    <source>
        <dbReference type="ARBA" id="ARBA00022833"/>
    </source>
</evidence>
<dbReference type="GeneID" id="14411869"/>
<evidence type="ECO:0000259" key="11">
    <source>
        <dbReference type="Pfam" id="PF05000"/>
    </source>
</evidence>
<evidence type="ECO:0000256" key="2">
    <source>
        <dbReference type="ARBA" id="ARBA00022478"/>
    </source>
</evidence>
<dbReference type="Gene3D" id="1.10.1790.20">
    <property type="match status" value="1"/>
</dbReference>
<dbReference type="NCBIfam" id="TIGR02388">
    <property type="entry name" value="rpoC2_cyan"/>
    <property type="match status" value="1"/>
</dbReference>
<dbReference type="InterPro" id="IPR042102">
    <property type="entry name" value="RNA_pol_Rpb1_3_sf"/>
</dbReference>
<name>L0BGM4_MONAE</name>
<dbReference type="Gene3D" id="1.10.150.390">
    <property type="match status" value="1"/>
</dbReference>
<dbReference type="GO" id="GO:0000428">
    <property type="term" value="C:DNA-directed RNA polymerase complex"/>
    <property type="evidence" value="ECO:0007669"/>
    <property type="project" value="UniProtKB-KW"/>
</dbReference>
<keyword evidence="12" id="KW-0934">Plastid</keyword>
<evidence type="ECO:0000259" key="9">
    <source>
        <dbReference type="Pfam" id="PF04983"/>
    </source>
</evidence>
<organism evidence="12">
    <name type="scientific">Monomorphina aenigmatica</name>
    <name type="common">Euglenoid</name>
    <name type="synonym">Phacus aenigmaticus</name>
    <dbReference type="NCBI Taxonomy" id="304863"/>
    <lineage>
        <taxon>Eukaryota</taxon>
        <taxon>Discoba</taxon>
        <taxon>Euglenozoa</taxon>
        <taxon>Euglenida</taxon>
        <taxon>Spirocuta</taxon>
        <taxon>Euglenophyceae</taxon>
        <taxon>Euglenales</taxon>
        <taxon>Euglenaceae</taxon>
        <taxon>Monomorphina</taxon>
    </lineage>
</organism>
<keyword evidence="6" id="KW-0862">Zinc</keyword>
<feature type="domain" description="RNA polymerase Rpb1" evidence="11">
    <location>
        <begin position="89"/>
        <end position="161"/>
    </location>
</feature>
<dbReference type="GO" id="GO:0006351">
    <property type="term" value="P:DNA-templated transcription"/>
    <property type="evidence" value="ECO:0007669"/>
    <property type="project" value="InterPro"/>
</dbReference>
<keyword evidence="12" id="KW-0150">Chloroplast</keyword>
<evidence type="ECO:0000256" key="4">
    <source>
        <dbReference type="ARBA" id="ARBA00022695"/>
    </source>
</evidence>
<feature type="domain" description="RNA polymerase Rpb1" evidence="9">
    <location>
        <begin position="7"/>
        <end position="60"/>
    </location>
</feature>
<evidence type="ECO:0000256" key="3">
    <source>
        <dbReference type="ARBA" id="ARBA00022679"/>
    </source>
</evidence>
<gene>
    <name evidence="12" type="primary">rpoC2</name>
</gene>
<evidence type="ECO:0000256" key="8">
    <source>
        <dbReference type="ARBA" id="ARBA00048552"/>
    </source>
</evidence>
<sequence length="834" mass="95812">MKKKILTCNKIFDKTEIRKLIEWFTYNYGPIRTTKLLDKLKYNGFKHATNAGISLGLEDLKIPPSKEKLFNNTEKELTENLNKLEKGKINIVERTQKIIESWSITNELLKEETVKNLRQTDLLNPVYMMTFSGARGNISQIKQLIGMRGLMSDSQGEIINLPIKSNLKEGLKITEYFISCYGARKGLVDTALKTANSGYLTRRLIYVSQSQIIKRPNCHSKSGMLIINNSETKKKYTTSIEKMIGRVLANDILDKGTNRTLYKKGQDICKYIAKDLMKIKKLYLRSSLNCKLNTGTCQLCYGWNIGNGRMSQLGESVGILAAQSIGEPGTQLTMRTFHTGGIFAGEVAQTINSPHNGIINYESNSGGKKIETKFKEKAFLTLNDKKITITENKKLISQLIVPKYTLIFTKPNKKVFYKQTIGETGDWKKLFNQKLKENMEIKEIRSDISGKIKFNPSEIENKKIWTISGNIISYQKIYYNLKLKKYKLKKFITTKTIQAKQKKKIAEIESTSLITNLENLIKFKVMTTNTHENLIDNTHYILNKVNNKDKKYFTSKNVNQRILRINKAEIKIGNYIEPHGKIKSNCLNKYPSQTIEIKNKTITIKKIRINTIGPNARLNIKNDSLIKKTDVLYYDYYKSRKTEDIVQGLPRIEELLEMKKTSNLLSQKNNPQEKLKKEFYKLEKKYTNMIAVRKSREKIQRYLINKIQLVYLTQGVKIADKHMEIIIKQITSKSIITEKGDSKLMVGEIIDHNKIEKANKIFKNKIKCEPILLGISKLSLSNESFISEASFQETSRVLSKSAIQGKIDWLYGLKENIVLSNLIPVGTGYKIYNK</sequence>
<dbReference type="InterPro" id="IPR012756">
    <property type="entry name" value="DNA-dir_RpoC2_beta_pp"/>
</dbReference>